<gene>
    <name evidence="2" type="ORF">BC936DRAFT_138559</name>
</gene>
<protein>
    <submittedName>
        <fullName evidence="2">Uncharacterized protein</fullName>
    </submittedName>
</protein>
<accession>A0A433C4H5</accession>
<evidence type="ECO:0000313" key="3">
    <source>
        <dbReference type="Proteomes" id="UP000268093"/>
    </source>
</evidence>
<dbReference type="EMBL" id="RBNI01013358">
    <property type="protein sequence ID" value="RUP33412.1"/>
    <property type="molecule type" value="Genomic_DNA"/>
</dbReference>
<feature type="region of interest" description="Disordered" evidence="1">
    <location>
        <begin position="43"/>
        <end position="67"/>
    </location>
</feature>
<comment type="caution">
    <text evidence="2">The sequence shown here is derived from an EMBL/GenBank/DDBJ whole genome shotgun (WGS) entry which is preliminary data.</text>
</comment>
<proteinExistence type="predicted"/>
<sequence>MVSRIGLANYLQPEPYTKPSEAYCLGTILWQFVSHTADMRNSFPASPEHSSKASTRVHGRPYTITPY</sequence>
<reference evidence="2 3" key="1">
    <citation type="journal article" date="2018" name="New Phytol.">
        <title>Phylogenomics of Endogonaceae and evolution of mycorrhizas within Mucoromycota.</title>
        <authorList>
            <person name="Chang Y."/>
            <person name="Desiro A."/>
            <person name="Na H."/>
            <person name="Sandor L."/>
            <person name="Lipzen A."/>
            <person name="Clum A."/>
            <person name="Barry K."/>
            <person name="Grigoriev I.V."/>
            <person name="Martin F.M."/>
            <person name="Stajich J.E."/>
            <person name="Smith M.E."/>
            <person name="Bonito G."/>
            <person name="Spatafora J.W."/>
        </authorList>
    </citation>
    <scope>NUCLEOTIDE SEQUENCE [LARGE SCALE GENOMIC DNA]</scope>
    <source>
        <strain evidence="2 3">GMNB39</strain>
    </source>
</reference>
<dbReference type="Proteomes" id="UP000268093">
    <property type="component" value="Unassembled WGS sequence"/>
</dbReference>
<keyword evidence="3" id="KW-1185">Reference proteome</keyword>
<organism evidence="2 3">
    <name type="scientific">Jimgerdemannia flammicorona</name>
    <dbReference type="NCBI Taxonomy" id="994334"/>
    <lineage>
        <taxon>Eukaryota</taxon>
        <taxon>Fungi</taxon>
        <taxon>Fungi incertae sedis</taxon>
        <taxon>Mucoromycota</taxon>
        <taxon>Mucoromycotina</taxon>
        <taxon>Endogonomycetes</taxon>
        <taxon>Endogonales</taxon>
        <taxon>Endogonaceae</taxon>
        <taxon>Jimgerdemannia</taxon>
    </lineage>
</organism>
<evidence type="ECO:0000256" key="1">
    <source>
        <dbReference type="SAM" id="MobiDB-lite"/>
    </source>
</evidence>
<dbReference type="AlphaFoldDB" id="A0A433C4H5"/>
<evidence type="ECO:0000313" key="2">
    <source>
        <dbReference type="EMBL" id="RUP33412.1"/>
    </source>
</evidence>
<name>A0A433C4H5_9FUNG</name>